<protein>
    <recommendedName>
        <fullName evidence="4">Angiotensin-converting enzyme 2</fullName>
    </recommendedName>
</protein>
<keyword evidence="3" id="KW-1185">Reference proteome</keyword>
<evidence type="ECO:0000256" key="1">
    <source>
        <dbReference type="SAM" id="MobiDB-lite"/>
    </source>
</evidence>
<sequence>MREAASGMSGGEDVRKVSRQDIQLCSLICKVQNLIERCLQLYMNQKEVVETLSFQAKIEPSFTELVWQKLEEENREFFKAYYVRLMLKNQIMVFNKLLEDQYRLMCKEQPSGVPSMPPTTPNGSNMGTLNQNACFLPDTTPSAAMPDSLLPNGSSSGIVNGTPSSDQFIYAGKVIHGLPSSMDASSSLLAAHNSTAGRFNGDNGTTIKTEASYSGNSDFGFCNESAFLEPCQSIGDASGGSFSSSELNGQPLGDPIMDMDSSSFGFLSQIPRNFSFSDLTEDFSQSAEILENYGRSPFIPSEPNNFSESTPGEHAEIGNRRLDTISEGVSYEDFGSD</sequence>
<proteinExistence type="predicted"/>
<dbReference type="STRING" id="4537.A0A0E0JVA5"/>
<name>A0A0E0JVA5_ORYPU</name>
<dbReference type="PANTHER" id="PTHR31871:SF1">
    <property type="entry name" value="HISTIDINE-TRNA LIGASE"/>
    <property type="match status" value="1"/>
</dbReference>
<dbReference type="Gramene" id="OPUNC02G02350.1">
    <property type="protein sequence ID" value="OPUNC02G02350.1"/>
    <property type="gene ID" value="OPUNC02G02350"/>
</dbReference>
<dbReference type="Gramene" id="OPUNC02G02350.2">
    <property type="protein sequence ID" value="OPUNC02G02350.2"/>
    <property type="gene ID" value="OPUNC02G02350"/>
</dbReference>
<dbReference type="EnsemblPlants" id="OPUNC02G02350.2">
    <property type="protein sequence ID" value="OPUNC02G02350.2"/>
    <property type="gene ID" value="OPUNC02G02350"/>
</dbReference>
<accession>A0A0E0JVA5</accession>
<dbReference type="OMA" id="HHQVGSC"/>
<feature type="region of interest" description="Disordered" evidence="1">
    <location>
        <begin position="301"/>
        <end position="337"/>
    </location>
</feature>
<dbReference type="InterPro" id="IPR006476">
    <property type="entry name" value="CHP01589_pln"/>
</dbReference>
<evidence type="ECO:0008006" key="4">
    <source>
        <dbReference type="Google" id="ProtNLM"/>
    </source>
</evidence>
<reference evidence="2" key="2">
    <citation type="submission" date="2018-05" db="EMBL/GenBank/DDBJ databases">
        <title>OpunRS2 (Oryza punctata Reference Sequence Version 2).</title>
        <authorList>
            <person name="Zhang J."/>
            <person name="Kudrna D."/>
            <person name="Lee S."/>
            <person name="Talag J."/>
            <person name="Welchert J."/>
            <person name="Wing R.A."/>
        </authorList>
    </citation>
    <scope>NUCLEOTIDE SEQUENCE [LARGE SCALE GENOMIC DNA]</scope>
</reference>
<evidence type="ECO:0000313" key="2">
    <source>
        <dbReference type="EnsemblPlants" id="OPUNC02G02350.2"/>
    </source>
</evidence>
<feature type="compositionally biased region" description="Basic and acidic residues" evidence="1">
    <location>
        <begin position="311"/>
        <end position="324"/>
    </location>
</feature>
<dbReference type="Pfam" id="PF09713">
    <property type="entry name" value="A_thal_3526"/>
    <property type="match status" value="1"/>
</dbReference>
<dbReference type="PANTHER" id="PTHR31871">
    <property type="entry name" value="OS02G0137100 PROTEIN"/>
    <property type="match status" value="1"/>
</dbReference>
<dbReference type="EnsemblPlants" id="OPUNC02G02350.1">
    <property type="protein sequence ID" value="OPUNC02G02350.1"/>
    <property type="gene ID" value="OPUNC02G02350"/>
</dbReference>
<dbReference type="NCBIfam" id="TIGR01589">
    <property type="entry name" value="A_thal_3526"/>
    <property type="match status" value="1"/>
</dbReference>
<dbReference type="AlphaFoldDB" id="A0A0E0JVA5"/>
<dbReference type="eggNOG" id="ENOG502QS73">
    <property type="taxonomic scope" value="Eukaryota"/>
</dbReference>
<dbReference type="Proteomes" id="UP000026962">
    <property type="component" value="Chromosome 2"/>
</dbReference>
<reference evidence="2" key="1">
    <citation type="submission" date="2015-04" db="UniProtKB">
        <authorList>
            <consortium name="EnsemblPlants"/>
        </authorList>
    </citation>
    <scope>IDENTIFICATION</scope>
</reference>
<evidence type="ECO:0000313" key="3">
    <source>
        <dbReference type="Proteomes" id="UP000026962"/>
    </source>
</evidence>
<dbReference type="HOGENOM" id="CLU_050127_1_0_1"/>
<organism evidence="2">
    <name type="scientific">Oryza punctata</name>
    <name type="common">Red rice</name>
    <dbReference type="NCBI Taxonomy" id="4537"/>
    <lineage>
        <taxon>Eukaryota</taxon>
        <taxon>Viridiplantae</taxon>
        <taxon>Streptophyta</taxon>
        <taxon>Embryophyta</taxon>
        <taxon>Tracheophyta</taxon>
        <taxon>Spermatophyta</taxon>
        <taxon>Magnoliopsida</taxon>
        <taxon>Liliopsida</taxon>
        <taxon>Poales</taxon>
        <taxon>Poaceae</taxon>
        <taxon>BOP clade</taxon>
        <taxon>Oryzoideae</taxon>
        <taxon>Oryzeae</taxon>
        <taxon>Oryzinae</taxon>
        <taxon>Oryza</taxon>
    </lineage>
</organism>